<evidence type="ECO:0000256" key="1">
    <source>
        <dbReference type="ARBA" id="ARBA00006642"/>
    </source>
</evidence>
<dbReference type="GO" id="GO:0008839">
    <property type="term" value="F:4-hydroxy-tetrahydrodipicolinate reductase"/>
    <property type="evidence" value="ECO:0007669"/>
    <property type="project" value="UniProtKB-EC"/>
</dbReference>
<dbReference type="Pfam" id="PF05173">
    <property type="entry name" value="DapB_C"/>
    <property type="match status" value="1"/>
</dbReference>
<dbReference type="SUPFAM" id="SSF55347">
    <property type="entry name" value="Glyceraldehyde-3-phosphate dehydrogenase-like, C-terminal domain"/>
    <property type="match status" value="1"/>
</dbReference>
<evidence type="ECO:0000256" key="3">
    <source>
        <dbReference type="ARBA" id="ARBA00022605"/>
    </source>
</evidence>
<evidence type="ECO:0000256" key="7">
    <source>
        <dbReference type="ARBA" id="ARBA00023027"/>
    </source>
</evidence>
<dbReference type="GO" id="GO:0009089">
    <property type="term" value="P:lysine biosynthetic process via diaminopimelate"/>
    <property type="evidence" value="ECO:0007669"/>
    <property type="project" value="InterPro"/>
</dbReference>
<keyword evidence="7" id="KW-0520">NAD</keyword>
<keyword evidence="2" id="KW-0963">Cytoplasm</keyword>
<organism evidence="15">
    <name type="scientific">hydrothermal vent metagenome</name>
    <dbReference type="NCBI Taxonomy" id="652676"/>
    <lineage>
        <taxon>unclassified sequences</taxon>
        <taxon>metagenomes</taxon>
        <taxon>ecological metagenomes</taxon>
    </lineage>
</organism>
<keyword evidence="4" id="KW-0521">NADP</keyword>
<evidence type="ECO:0000256" key="4">
    <source>
        <dbReference type="ARBA" id="ARBA00022857"/>
    </source>
</evidence>
<dbReference type="CDD" id="cd02274">
    <property type="entry name" value="DHDPR_N"/>
    <property type="match status" value="1"/>
</dbReference>
<keyword evidence="3" id="KW-0028">Amino-acid biosynthesis</keyword>
<evidence type="ECO:0000256" key="6">
    <source>
        <dbReference type="ARBA" id="ARBA00023002"/>
    </source>
</evidence>
<evidence type="ECO:0000256" key="12">
    <source>
        <dbReference type="ARBA" id="ARBA00049396"/>
    </source>
</evidence>
<dbReference type="EC" id="1.17.1.8" evidence="10"/>
<dbReference type="EMBL" id="UOEA01000059">
    <property type="protein sequence ID" value="VAV84025.1"/>
    <property type="molecule type" value="Genomic_DNA"/>
</dbReference>
<dbReference type="HAMAP" id="MF_00102">
    <property type="entry name" value="DapB"/>
    <property type="match status" value="1"/>
</dbReference>
<comment type="pathway">
    <text evidence="9">Amino-acid biosynthesis; L-lysine biosynthesis via DAP pathway; (S)-tetrahydrodipicolinate from L-aspartate: step 4/4.</text>
</comment>
<keyword evidence="8" id="KW-0457">Lysine biosynthesis</keyword>
<evidence type="ECO:0000313" key="15">
    <source>
        <dbReference type="EMBL" id="VAV84025.1"/>
    </source>
</evidence>
<protein>
    <recommendedName>
        <fullName evidence="10">4-hydroxy-tetrahydrodipicolinate reductase</fullName>
        <ecNumber evidence="10">1.17.1.8</ecNumber>
    </recommendedName>
</protein>
<sequence>MIKVAITGLGGRMGRQIAAAVDENPQTELAGALEKAGSEYVGKDAALIVGGGSTGIMVQDEPGAAFKEADVIIDFSATEASMEFLKQASELGKAVVIGTTGFSPHHKEIIQGYAKTTRIVLAPNMSIGVNLLFKLVSDAAVALGDDYDIEIVESHHKHKVDAPSGTGLRLAEVAAHALGRDLEKVGVFERNGIIGERKKGEIGVQSLRGGDIVGDHTVMFAGAGERIELIHRAHSRSTFASGAVRAAVWLVGKPEGLYDMQDVLGLK</sequence>
<feature type="domain" description="Dihydrodipicolinate reductase N-terminal" evidence="13">
    <location>
        <begin position="2"/>
        <end position="125"/>
    </location>
</feature>
<dbReference type="SUPFAM" id="SSF51735">
    <property type="entry name" value="NAD(P)-binding Rossmann-fold domains"/>
    <property type="match status" value="1"/>
</dbReference>
<dbReference type="InterPro" id="IPR036291">
    <property type="entry name" value="NAD(P)-bd_dom_sf"/>
</dbReference>
<dbReference type="FunFam" id="3.30.360.10:FF:000004">
    <property type="entry name" value="4-hydroxy-tetrahydrodipicolinate reductase"/>
    <property type="match status" value="1"/>
</dbReference>
<dbReference type="GO" id="GO:0019877">
    <property type="term" value="P:diaminopimelate biosynthetic process"/>
    <property type="evidence" value="ECO:0007669"/>
    <property type="project" value="UniProtKB-KW"/>
</dbReference>
<evidence type="ECO:0000259" key="13">
    <source>
        <dbReference type="Pfam" id="PF01113"/>
    </source>
</evidence>
<evidence type="ECO:0000256" key="11">
    <source>
        <dbReference type="ARBA" id="ARBA00049080"/>
    </source>
</evidence>
<name>A0A3B0RKN1_9ZZZZ</name>
<accession>A0A3B0RKN1</accession>
<keyword evidence="6 15" id="KW-0560">Oxidoreductase</keyword>
<dbReference type="NCBIfam" id="TIGR00036">
    <property type="entry name" value="dapB"/>
    <property type="match status" value="1"/>
</dbReference>
<dbReference type="Gene3D" id="3.30.360.10">
    <property type="entry name" value="Dihydrodipicolinate Reductase, domain 2"/>
    <property type="match status" value="1"/>
</dbReference>
<dbReference type="GO" id="GO:0005829">
    <property type="term" value="C:cytosol"/>
    <property type="evidence" value="ECO:0007669"/>
    <property type="project" value="TreeGrafter"/>
</dbReference>
<dbReference type="AlphaFoldDB" id="A0A3B0RKN1"/>
<dbReference type="Pfam" id="PF01113">
    <property type="entry name" value="DapB_N"/>
    <property type="match status" value="1"/>
</dbReference>
<evidence type="ECO:0000256" key="8">
    <source>
        <dbReference type="ARBA" id="ARBA00023154"/>
    </source>
</evidence>
<dbReference type="PANTHER" id="PTHR20836:SF0">
    <property type="entry name" value="4-HYDROXY-TETRAHYDRODIPICOLINATE REDUCTASE 1, CHLOROPLASTIC-RELATED"/>
    <property type="match status" value="1"/>
</dbReference>
<evidence type="ECO:0000256" key="5">
    <source>
        <dbReference type="ARBA" id="ARBA00022915"/>
    </source>
</evidence>
<dbReference type="InterPro" id="IPR022664">
    <property type="entry name" value="DapB_N_CS"/>
</dbReference>
<dbReference type="InterPro" id="IPR022663">
    <property type="entry name" value="DapB_C"/>
</dbReference>
<dbReference type="InterPro" id="IPR023940">
    <property type="entry name" value="DHDPR_bac"/>
</dbReference>
<evidence type="ECO:0000256" key="2">
    <source>
        <dbReference type="ARBA" id="ARBA00022490"/>
    </source>
</evidence>
<dbReference type="InterPro" id="IPR000846">
    <property type="entry name" value="DapB_N"/>
</dbReference>
<dbReference type="PANTHER" id="PTHR20836">
    <property type="entry name" value="DIHYDRODIPICOLINATE REDUCTASE"/>
    <property type="match status" value="1"/>
</dbReference>
<gene>
    <name evidence="15" type="ORF">MNBD_DELTA01-483</name>
</gene>
<feature type="domain" description="Dihydrodipicolinate reductase C-terminal" evidence="14">
    <location>
        <begin position="128"/>
        <end position="264"/>
    </location>
</feature>
<comment type="similarity">
    <text evidence="1">Belongs to the DapB family.</text>
</comment>
<comment type="catalytic activity">
    <reaction evidence="12">
        <text>(S)-2,3,4,5-tetrahydrodipicolinate + NAD(+) + H2O = (2S,4S)-4-hydroxy-2,3,4,5-tetrahydrodipicolinate + NADH + H(+)</text>
        <dbReference type="Rhea" id="RHEA:35323"/>
        <dbReference type="ChEBI" id="CHEBI:15377"/>
        <dbReference type="ChEBI" id="CHEBI:15378"/>
        <dbReference type="ChEBI" id="CHEBI:16845"/>
        <dbReference type="ChEBI" id="CHEBI:57540"/>
        <dbReference type="ChEBI" id="CHEBI:57945"/>
        <dbReference type="ChEBI" id="CHEBI:67139"/>
        <dbReference type="EC" id="1.17.1.8"/>
    </reaction>
</comment>
<evidence type="ECO:0000256" key="9">
    <source>
        <dbReference type="ARBA" id="ARBA00037922"/>
    </source>
</evidence>
<proteinExistence type="inferred from homology"/>
<keyword evidence="5" id="KW-0220">Diaminopimelate biosynthesis</keyword>
<dbReference type="PROSITE" id="PS01298">
    <property type="entry name" value="DAPB"/>
    <property type="match status" value="1"/>
</dbReference>
<dbReference type="PIRSF" id="PIRSF000161">
    <property type="entry name" value="DHPR"/>
    <property type="match status" value="1"/>
</dbReference>
<evidence type="ECO:0000256" key="10">
    <source>
        <dbReference type="ARBA" id="ARBA00038983"/>
    </source>
</evidence>
<evidence type="ECO:0000259" key="14">
    <source>
        <dbReference type="Pfam" id="PF05173"/>
    </source>
</evidence>
<comment type="catalytic activity">
    <reaction evidence="11">
        <text>(S)-2,3,4,5-tetrahydrodipicolinate + NADP(+) + H2O = (2S,4S)-4-hydroxy-2,3,4,5-tetrahydrodipicolinate + NADPH + H(+)</text>
        <dbReference type="Rhea" id="RHEA:35331"/>
        <dbReference type="ChEBI" id="CHEBI:15377"/>
        <dbReference type="ChEBI" id="CHEBI:15378"/>
        <dbReference type="ChEBI" id="CHEBI:16845"/>
        <dbReference type="ChEBI" id="CHEBI:57783"/>
        <dbReference type="ChEBI" id="CHEBI:58349"/>
        <dbReference type="ChEBI" id="CHEBI:67139"/>
        <dbReference type="EC" id="1.17.1.8"/>
    </reaction>
</comment>
<dbReference type="Gene3D" id="3.40.50.720">
    <property type="entry name" value="NAD(P)-binding Rossmann-like Domain"/>
    <property type="match status" value="1"/>
</dbReference>
<reference evidence="15" key="1">
    <citation type="submission" date="2018-06" db="EMBL/GenBank/DDBJ databases">
        <authorList>
            <person name="Zhirakovskaya E."/>
        </authorList>
    </citation>
    <scope>NUCLEOTIDE SEQUENCE</scope>
</reference>